<proteinExistence type="predicted"/>
<dbReference type="PANTHER" id="PTHR11439">
    <property type="entry name" value="GAG-POL-RELATED RETROTRANSPOSON"/>
    <property type="match status" value="1"/>
</dbReference>
<dbReference type="Proteomes" id="UP000289340">
    <property type="component" value="Chromosome 18"/>
</dbReference>
<accession>A0A445FV31</accession>
<dbReference type="EMBL" id="QZWG01000018">
    <property type="protein sequence ID" value="RZB52633.1"/>
    <property type="molecule type" value="Genomic_DNA"/>
</dbReference>
<dbReference type="AlphaFoldDB" id="A0A445FV31"/>
<evidence type="ECO:0000313" key="2">
    <source>
        <dbReference type="Proteomes" id="UP000289340"/>
    </source>
</evidence>
<gene>
    <name evidence="1" type="ORF">D0Y65_048917</name>
</gene>
<keyword evidence="2" id="KW-1185">Reference proteome</keyword>
<evidence type="ECO:0000313" key="1">
    <source>
        <dbReference type="EMBL" id="RZB52633.1"/>
    </source>
</evidence>
<dbReference type="CDD" id="cd09272">
    <property type="entry name" value="RNase_HI_RT_Ty1"/>
    <property type="match status" value="1"/>
</dbReference>
<name>A0A445FV31_GLYSO</name>
<comment type="caution">
    <text evidence="1">The sequence shown here is derived from an EMBL/GenBank/DDBJ whole genome shotgun (WGS) entry which is preliminary data.</text>
</comment>
<organism evidence="1 2">
    <name type="scientific">Glycine soja</name>
    <name type="common">Wild soybean</name>
    <dbReference type="NCBI Taxonomy" id="3848"/>
    <lineage>
        <taxon>Eukaryota</taxon>
        <taxon>Viridiplantae</taxon>
        <taxon>Streptophyta</taxon>
        <taxon>Embryophyta</taxon>
        <taxon>Tracheophyta</taxon>
        <taxon>Spermatophyta</taxon>
        <taxon>Magnoliopsida</taxon>
        <taxon>eudicotyledons</taxon>
        <taxon>Gunneridae</taxon>
        <taxon>Pentapetalae</taxon>
        <taxon>rosids</taxon>
        <taxon>fabids</taxon>
        <taxon>Fabales</taxon>
        <taxon>Fabaceae</taxon>
        <taxon>Papilionoideae</taxon>
        <taxon>50 kb inversion clade</taxon>
        <taxon>NPAAA clade</taxon>
        <taxon>indigoferoid/millettioid clade</taxon>
        <taxon>Phaseoleae</taxon>
        <taxon>Glycine</taxon>
        <taxon>Glycine subgen. Soja</taxon>
    </lineage>
</organism>
<reference evidence="1 2" key="1">
    <citation type="submission" date="2018-09" db="EMBL/GenBank/DDBJ databases">
        <title>A high-quality reference genome of wild soybean provides a powerful tool to mine soybean genomes.</title>
        <authorList>
            <person name="Xie M."/>
            <person name="Chung C.Y.L."/>
            <person name="Li M.-W."/>
            <person name="Wong F.-L."/>
            <person name="Chan T.-F."/>
            <person name="Lam H.-M."/>
        </authorList>
    </citation>
    <scope>NUCLEOTIDE SEQUENCE [LARGE SCALE GENOMIC DNA]</scope>
    <source>
        <strain evidence="2">cv. W05</strain>
        <tissue evidence="1">Hypocotyl of etiolated seedlings</tissue>
    </source>
</reference>
<protein>
    <submittedName>
        <fullName evidence="1">Retrovirus-related Pol polyprotein from transposon RE1</fullName>
    </submittedName>
</protein>
<sequence>MLGSRPITTPMDYATRLQVTMGDPLFVEASSSYRRLVDRLIYLTNTCPDIAHVVQQLSQYMAHPTTAHSQAASRVLHYLKGTPGFGIFFSATGSLQLKAFSDSDWASCRDTRRSITGFSVYLGNSIISWHSKKQPTVSRSSSKAEYRALASTTCELQWLTYLLQDLCVSFVQPANLYCDNQSAIQIASNQVFHERTKHIDLDCHIVREKVQSGLLKLLPASSLMQLADFFTEPLPPTMFQLLVSKLGMLNIHSQLEGGSYMRNLIAPEQGKPLAINYGFNVAVNGSKLIVLKSPTDREIEAHYELGRG</sequence>
<dbReference type="SUPFAM" id="SSF56672">
    <property type="entry name" value="DNA/RNA polymerases"/>
    <property type="match status" value="1"/>
</dbReference>
<dbReference type="PANTHER" id="PTHR11439:SF498">
    <property type="entry name" value="DNAK FAMILY PROTEIN"/>
    <property type="match status" value="1"/>
</dbReference>
<dbReference type="InterPro" id="IPR043502">
    <property type="entry name" value="DNA/RNA_pol_sf"/>
</dbReference>